<dbReference type="SUPFAM" id="SSF56784">
    <property type="entry name" value="HAD-like"/>
    <property type="match status" value="1"/>
</dbReference>
<evidence type="ECO:0000313" key="2">
    <source>
        <dbReference type="Proteomes" id="UP000663845"/>
    </source>
</evidence>
<dbReference type="Proteomes" id="UP000663845">
    <property type="component" value="Unassembled WGS sequence"/>
</dbReference>
<gene>
    <name evidence="1" type="ORF">JYZ213_LOCUS22038</name>
</gene>
<reference evidence="1" key="1">
    <citation type="submission" date="2021-02" db="EMBL/GenBank/DDBJ databases">
        <authorList>
            <person name="Nowell W R."/>
        </authorList>
    </citation>
    <scope>NUCLEOTIDE SEQUENCE</scope>
</reference>
<name>A0A814Q0V4_9BILA</name>
<sequence>MRYQLPTRLQAVILDWAGTVVDFGSFAPTRIFVEAFASVGIEITLDEARALSKIIDFLHPNCRVIFNDQIVLQGVDAMRPRYEHDFLNPNASATIIEHNQDLDEQDRIRVVLKTNDNRLIDVTYVFKTKENDDKSHKKQMIEHIIHSLKFL</sequence>
<organism evidence="1 2">
    <name type="scientific">Adineta steineri</name>
    <dbReference type="NCBI Taxonomy" id="433720"/>
    <lineage>
        <taxon>Eukaryota</taxon>
        <taxon>Metazoa</taxon>
        <taxon>Spiralia</taxon>
        <taxon>Gnathifera</taxon>
        <taxon>Rotifera</taxon>
        <taxon>Eurotatoria</taxon>
        <taxon>Bdelloidea</taxon>
        <taxon>Adinetida</taxon>
        <taxon>Adinetidae</taxon>
        <taxon>Adineta</taxon>
    </lineage>
</organism>
<accession>A0A814Q0V4</accession>
<evidence type="ECO:0000313" key="1">
    <source>
        <dbReference type="EMBL" id="CAF1112986.1"/>
    </source>
</evidence>
<dbReference type="AlphaFoldDB" id="A0A814Q0V4"/>
<protein>
    <recommendedName>
        <fullName evidence="3">Phosphonoacetaldehyde hydrolase</fullName>
    </recommendedName>
</protein>
<dbReference type="InterPro" id="IPR036412">
    <property type="entry name" value="HAD-like_sf"/>
</dbReference>
<proteinExistence type="predicted"/>
<comment type="caution">
    <text evidence="1">The sequence shown here is derived from an EMBL/GenBank/DDBJ whole genome shotgun (WGS) entry which is preliminary data.</text>
</comment>
<evidence type="ECO:0008006" key="3">
    <source>
        <dbReference type="Google" id="ProtNLM"/>
    </source>
</evidence>
<dbReference type="EMBL" id="CAJNOG010000246">
    <property type="protein sequence ID" value="CAF1112986.1"/>
    <property type="molecule type" value="Genomic_DNA"/>
</dbReference>